<keyword evidence="3" id="KW-1185">Reference proteome</keyword>
<reference evidence="2" key="1">
    <citation type="submission" date="2018-05" db="EMBL/GenBank/DDBJ databases">
        <title>Draft genome of Mucuna pruriens seed.</title>
        <authorList>
            <person name="Nnadi N.E."/>
            <person name="Vos R."/>
            <person name="Hasami M.H."/>
            <person name="Devisetty U.K."/>
            <person name="Aguiy J.C."/>
        </authorList>
    </citation>
    <scope>NUCLEOTIDE SEQUENCE [LARGE SCALE GENOMIC DNA]</scope>
    <source>
        <strain evidence="2">JCA_2017</strain>
    </source>
</reference>
<dbReference type="EMBL" id="QJKJ01004939">
    <property type="protein sequence ID" value="RDX92154.1"/>
    <property type="molecule type" value="Genomic_DNA"/>
</dbReference>
<protein>
    <recommendedName>
        <fullName evidence="1">Reverse transcriptase Ty1/copia-type domain-containing protein</fullName>
    </recommendedName>
</protein>
<accession>A0A371GNS9</accession>
<dbReference type="STRING" id="157652.A0A371GNS9"/>
<proteinExistence type="predicted"/>
<dbReference type="Pfam" id="PF07727">
    <property type="entry name" value="RVT_2"/>
    <property type="match status" value="1"/>
</dbReference>
<feature type="non-terminal residue" evidence="2">
    <location>
        <position position="1"/>
    </location>
</feature>
<feature type="domain" description="Reverse transcriptase Ty1/copia-type" evidence="1">
    <location>
        <begin position="3"/>
        <end position="70"/>
    </location>
</feature>
<sequence>MVERYKARLVMLGNRQVDDLDYNETFALVAKMAIVQTLLVVVAIKNWELHQIDVHNAFLHGDLNKDVYMHLLLAPRFWFSKLAAALKKYGFVQSYSDYSLLTYLTNGVQLNMLIYVDMTWS</sequence>
<dbReference type="AlphaFoldDB" id="A0A371GNS9"/>
<gene>
    <name evidence="2" type="ORF">CR513_25774</name>
</gene>
<dbReference type="OrthoDB" id="1429026at2759"/>
<dbReference type="InterPro" id="IPR013103">
    <property type="entry name" value="RVT_2"/>
</dbReference>
<comment type="caution">
    <text evidence="2">The sequence shown here is derived from an EMBL/GenBank/DDBJ whole genome shotgun (WGS) entry which is preliminary data.</text>
</comment>
<evidence type="ECO:0000313" key="2">
    <source>
        <dbReference type="EMBL" id="RDX92154.1"/>
    </source>
</evidence>
<organism evidence="2 3">
    <name type="scientific">Mucuna pruriens</name>
    <name type="common">Velvet bean</name>
    <name type="synonym">Dolichos pruriens</name>
    <dbReference type="NCBI Taxonomy" id="157652"/>
    <lineage>
        <taxon>Eukaryota</taxon>
        <taxon>Viridiplantae</taxon>
        <taxon>Streptophyta</taxon>
        <taxon>Embryophyta</taxon>
        <taxon>Tracheophyta</taxon>
        <taxon>Spermatophyta</taxon>
        <taxon>Magnoliopsida</taxon>
        <taxon>eudicotyledons</taxon>
        <taxon>Gunneridae</taxon>
        <taxon>Pentapetalae</taxon>
        <taxon>rosids</taxon>
        <taxon>fabids</taxon>
        <taxon>Fabales</taxon>
        <taxon>Fabaceae</taxon>
        <taxon>Papilionoideae</taxon>
        <taxon>50 kb inversion clade</taxon>
        <taxon>NPAAA clade</taxon>
        <taxon>indigoferoid/millettioid clade</taxon>
        <taxon>Phaseoleae</taxon>
        <taxon>Mucuna</taxon>
    </lineage>
</organism>
<name>A0A371GNS9_MUCPR</name>
<evidence type="ECO:0000259" key="1">
    <source>
        <dbReference type="Pfam" id="PF07727"/>
    </source>
</evidence>
<dbReference type="Proteomes" id="UP000257109">
    <property type="component" value="Unassembled WGS sequence"/>
</dbReference>
<evidence type="ECO:0000313" key="3">
    <source>
        <dbReference type="Proteomes" id="UP000257109"/>
    </source>
</evidence>